<reference evidence="5" key="1">
    <citation type="journal article" date="2014" name="Int. J. Syst. Evol. Microbiol.">
        <title>Complete genome sequence of Corynebacterium casei LMG S-19264T (=DSM 44701T), isolated from a smear-ripened cheese.</title>
        <authorList>
            <consortium name="US DOE Joint Genome Institute (JGI-PGF)"/>
            <person name="Walter F."/>
            <person name="Albersmeier A."/>
            <person name="Kalinowski J."/>
            <person name="Ruckert C."/>
        </authorList>
    </citation>
    <scope>NUCLEOTIDE SEQUENCE</scope>
    <source>
        <strain evidence="5">KCTC 32255</strain>
    </source>
</reference>
<dbReference type="Gene3D" id="1.20.1270.370">
    <property type="match status" value="1"/>
</dbReference>
<evidence type="ECO:0000256" key="1">
    <source>
        <dbReference type="ARBA" id="ARBA00005806"/>
    </source>
</evidence>
<dbReference type="Gene3D" id="3.40.50.11890">
    <property type="match status" value="1"/>
</dbReference>
<proteinExistence type="inferred from homology"/>
<gene>
    <name evidence="5" type="primary">fldC</name>
    <name evidence="5" type="ORF">GCM10011614_30570</name>
</gene>
<sequence length="399" mass="44485">MADSNALDQLRAVSSDPMGYARAWKERTGGLVVGSFPMNFPSEMVHAAGALPLIVQESDEPITVGHGVLFPFYCGFTRSTVDQAGRGDLDVLDAIMFGDHCVQLLGAADAVRVQLPNTRVIFFQLISSMCDPWTFGRARESFQKLRSELEDFLERPVEDAALHASIALFNRNRQLIRTLYAARVDGRARLTGSDMQAIVKSSMVMDKQDHTALLEQIVAALPSAPVPIEGKPVRVHLSGHFCQAPKPELLAMIEDCGATVVGDDLYHGYRYISTDVPEGIDPMDGLARWYMDRNTGVPCPTRVQNDVDWDAFLLSAMRDEAAEGMIVLMAKFCEPHMYYYPEVKEAFERAEVPHLLIETEHETMALEHLRTRVESFVEILRRRRGAPRTQKSTVEGEAA</sequence>
<dbReference type="InterPro" id="IPR010327">
    <property type="entry name" value="FldB/FldC_alpha/beta"/>
</dbReference>
<dbReference type="Pfam" id="PF06050">
    <property type="entry name" value="HGD-D"/>
    <property type="match status" value="1"/>
</dbReference>
<dbReference type="AlphaFoldDB" id="A0A918UJ14"/>
<dbReference type="Proteomes" id="UP000648075">
    <property type="component" value="Unassembled WGS sequence"/>
</dbReference>
<comment type="caution">
    <text evidence="5">The sequence shown here is derived from an EMBL/GenBank/DDBJ whole genome shotgun (WGS) entry which is preliminary data.</text>
</comment>
<comment type="similarity">
    <text evidence="1">Belongs to the FldB/FldC dehydratase alpha/beta subunit family.</text>
</comment>
<keyword evidence="2" id="KW-0479">Metal-binding</keyword>
<reference evidence="5" key="2">
    <citation type="submission" date="2020-09" db="EMBL/GenBank/DDBJ databases">
        <authorList>
            <person name="Sun Q."/>
            <person name="Kim S."/>
        </authorList>
    </citation>
    <scope>NUCLEOTIDE SEQUENCE</scope>
    <source>
        <strain evidence="5">KCTC 32255</strain>
    </source>
</reference>
<evidence type="ECO:0000256" key="3">
    <source>
        <dbReference type="ARBA" id="ARBA00023004"/>
    </source>
</evidence>
<evidence type="ECO:0000256" key="4">
    <source>
        <dbReference type="ARBA" id="ARBA00023014"/>
    </source>
</evidence>
<accession>A0A918UJ14</accession>
<dbReference type="PANTHER" id="PTHR30548:SF5">
    <property type="entry name" value="SUBUNIT OF OXYGEN-SENSITIVE 2-HYDROXYISOCAPROYL-COA DEHYDRATASE"/>
    <property type="match status" value="1"/>
</dbReference>
<dbReference type="PANTHER" id="PTHR30548">
    <property type="entry name" value="2-HYDROXYGLUTARYL-COA DEHYDRATASE, D-COMPONENT-RELATED"/>
    <property type="match status" value="1"/>
</dbReference>
<dbReference type="Gene3D" id="3.40.50.11900">
    <property type="match status" value="1"/>
</dbReference>
<protein>
    <submittedName>
        <fullName evidence="5">R-phenyllactate dehydratase small subunit</fullName>
    </submittedName>
</protein>
<keyword evidence="4" id="KW-0411">Iron-sulfur</keyword>
<dbReference type="EMBL" id="BMZA01000015">
    <property type="protein sequence ID" value="GGZ13289.1"/>
    <property type="molecule type" value="Genomic_DNA"/>
</dbReference>
<organism evidence="5 6">
    <name type="scientific">Novosphingobium colocasiae</name>
    <dbReference type="NCBI Taxonomy" id="1256513"/>
    <lineage>
        <taxon>Bacteria</taxon>
        <taxon>Pseudomonadati</taxon>
        <taxon>Pseudomonadota</taxon>
        <taxon>Alphaproteobacteria</taxon>
        <taxon>Sphingomonadales</taxon>
        <taxon>Sphingomonadaceae</taxon>
        <taxon>Novosphingobium</taxon>
    </lineage>
</organism>
<name>A0A918UJ14_9SPHN</name>
<keyword evidence="6" id="KW-1185">Reference proteome</keyword>
<evidence type="ECO:0000313" key="6">
    <source>
        <dbReference type="Proteomes" id="UP000648075"/>
    </source>
</evidence>
<evidence type="ECO:0000313" key="5">
    <source>
        <dbReference type="EMBL" id="GGZ13289.1"/>
    </source>
</evidence>
<dbReference type="RefSeq" id="WP_189622155.1">
    <property type="nucleotide sequence ID" value="NZ_BMZA01000015.1"/>
</dbReference>
<evidence type="ECO:0000256" key="2">
    <source>
        <dbReference type="ARBA" id="ARBA00022723"/>
    </source>
</evidence>
<dbReference type="GO" id="GO:0051536">
    <property type="term" value="F:iron-sulfur cluster binding"/>
    <property type="evidence" value="ECO:0007669"/>
    <property type="project" value="UniProtKB-KW"/>
</dbReference>
<dbReference type="GO" id="GO:0046872">
    <property type="term" value="F:metal ion binding"/>
    <property type="evidence" value="ECO:0007669"/>
    <property type="project" value="UniProtKB-KW"/>
</dbReference>
<keyword evidence="3" id="KW-0408">Iron</keyword>